<dbReference type="PANTHER" id="PTHR12737:SF9">
    <property type="entry name" value="DIMETHYLARGININASE"/>
    <property type="match status" value="1"/>
</dbReference>
<dbReference type="Pfam" id="PF02274">
    <property type="entry name" value="ADI"/>
    <property type="match status" value="1"/>
</dbReference>
<organism evidence="3 4">
    <name type="scientific">Sphingomonas colocasiae</name>
    <dbReference type="NCBI Taxonomy" id="1848973"/>
    <lineage>
        <taxon>Bacteria</taxon>
        <taxon>Pseudomonadati</taxon>
        <taxon>Pseudomonadota</taxon>
        <taxon>Alphaproteobacteria</taxon>
        <taxon>Sphingomonadales</taxon>
        <taxon>Sphingomonadaceae</taxon>
        <taxon>Sphingomonas</taxon>
    </lineage>
</organism>
<accession>A0ABS7PJK1</accession>
<dbReference type="InterPro" id="IPR033199">
    <property type="entry name" value="DDAH-like"/>
</dbReference>
<evidence type="ECO:0000256" key="2">
    <source>
        <dbReference type="ARBA" id="ARBA00022801"/>
    </source>
</evidence>
<gene>
    <name evidence="3" type="ORF">K7G82_02525</name>
</gene>
<keyword evidence="2" id="KW-0378">Hydrolase</keyword>
<evidence type="ECO:0000256" key="1">
    <source>
        <dbReference type="ARBA" id="ARBA00008532"/>
    </source>
</evidence>
<evidence type="ECO:0000313" key="4">
    <source>
        <dbReference type="Proteomes" id="UP000706039"/>
    </source>
</evidence>
<sequence>MTGNRIFDFTDALVRTPAPSVVRGLRAGGQDDPDHRTVLAEHTTYVDALRAAGVAVEVLPPLDAYPDSIFVEDPAFVVPEGAILLRPGTPSRLGESAELAAVLERRFATVKTLDRGYADGGDILILPDEILIGLSARTDQEGAERFAELMAGFGRTVRVVAPPAGTLHLKTASSLIDEKAVIATPALADAGLFGDLDVIETPEGEEAAANLLRVNDVVLVGAGYPATAALVAARGLNIVPLAVSEIAKIDAGLSCMSLRWRAS</sequence>
<dbReference type="SUPFAM" id="SSF55909">
    <property type="entry name" value="Pentein"/>
    <property type="match status" value="1"/>
</dbReference>
<comment type="caution">
    <text evidence="3">The sequence shown here is derived from an EMBL/GenBank/DDBJ whole genome shotgun (WGS) entry which is preliminary data.</text>
</comment>
<dbReference type="Proteomes" id="UP000706039">
    <property type="component" value="Unassembled WGS sequence"/>
</dbReference>
<proteinExistence type="inferred from homology"/>
<protein>
    <submittedName>
        <fullName evidence="3">Dimethylarginine dimethylaminohydrolase</fullName>
    </submittedName>
</protein>
<dbReference type="RefSeq" id="WP_222988234.1">
    <property type="nucleotide sequence ID" value="NZ_JAINVV010000001.1"/>
</dbReference>
<evidence type="ECO:0000313" key="3">
    <source>
        <dbReference type="EMBL" id="MBY8821149.1"/>
    </source>
</evidence>
<keyword evidence="4" id="KW-1185">Reference proteome</keyword>
<reference evidence="3 4" key="1">
    <citation type="submission" date="2021-08" db="EMBL/GenBank/DDBJ databases">
        <authorList>
            <person name="Tuo L."/>
        </authorList>
    </citation>
    <scope>NUCLEOTIDE SEQUENCE [LARGE SCALE GENOMIC DNA]</scope>
    <source>
        <strain evidence="3 4">JCM 31229</strain>
    </source>
</reference>
<name>A0ABS7PJK1_9SPHN</name>
<dbReference type="EMBL" id="JAINVV010000001">
    <property type="protein sequence ID" value="MBY8821149.1"/>
    <property type="molecule type" value="Genomic_DNA"/>
</dbReference>
<dbReference type="PANTHER" id="PTHR12737">
    <property type="entry name" value="DIMETHYLARGININE DIMETHYLAMINOHYDROLASE"/>
    <property type="match status" value="1"/>
</dbReference>
<dbReference type="Gene3D" id="3.75.10.10">
    <property type="entry name" value="L-arginine/glycine Amidinotransferase, Chain A"/>
    <property type="match status" value="1"/>
</dbReference>
<comment type="similarity">
    <text evidence="1">Belongs to the DDAH family.</text>
</comment>